<comment type="caution">
    <text evidence="3">The sequence shown here is derived from an EMBL/GenBank/DDBJ whole genome shotgun (WGS) entry which is preliminary data.</text>
</comment>
<dbReference type="Gene3D" id="3.40.50.1820">
    <property type="entry name" value="alpha/beta hydrolase"/>
    <property type="match status" value="1"/>
</dbReference>
<dbReference type="InterPro" id="IPR013094">
    <property type="entry name" value="AB_hydrolase_3"/>
</dbReference>
<dbReference type="PANTHER" id="PTHR48081">
    <property type="entry name" value="AB HYDROLASE SUPERFAMILY PROTEIN C4A8.06C"/>
    <property type="match status" value="1"/>
</dbReference>
<gene>
    <name evidence="3" type="ORF">EAS61_34635</name>
</gene>
<dbReference type="PANTHER" id="PTHR48081:SF8">
    <property type="entry name" value="ALPHA_BETA HYDROLASE FOLD-3 DOMAIN-CONTAINING PROTEIN-RELATED"/>
    <property type="match status" value="1"/>
</dbReference>
<accession>A0A4V1KUW3</accession>
<name>A0A4V1KUW3_9BRAD</name>
<evidence type="ECO:0000259" key="2">
    <source>
        <dbReference type="Pfam" id="PF07859"/>
    </source>
</evidence>
<dbReference type="RefSeq" id="WP_128936312.1">
    <property type="nucleotide sequence ID" value="NZ_CP022221.1"/>
</dbReference>
<evidence type="ECO:0000313" key="4">
    <source>
        <dbReference type="Proteomes" id="UP000290174"/>
    </source>
</evidence>
<protein>
    <submittedName>
        <fullName evidence="3">Alpha/beta hydrolase</fullName>
    </submittedName>
</protein>
<proteinExistence type="predicted"/>
<keyword evidence="1 3" id="KW-0378">Hydrolase</keyword>
<dbReference type="EMBL" id="RKMK01000052">
    <property type="protein sequence ID" value="RXG85933.1"/>
    <property type="molecule type" value="Genomic_DNA"/>
</dbReference>
<dbReference type="AlphaFoldDB" id="A0A4V1KUW3"/>
<dbReference type="Proteomes" id="UP000290174">
    <property type="component" value="Unassembled WGS sequence"/>
</dbReference>
<feature type="domain" description="Alpha/beta hydrolase fold-3" evidence="2">
    <location>
        <begin position="3"/>
        <end position="185"/>
    </location>
</feature>
<evidence type="ECO:0000313" key="3">
    <source>
        <dbReference type="EMBL" id="RXG85933.1"/>
    </source>
</evidence>
<reference evidence="3 4" key="1">
    <citation type="submission" date="2018-11" db="EMBL/GenBank/DDBJ databases">
        <title>Bradyrhizobium sp. nov., isolated from effective nodules of peanut in China.</title>
        <authorList>
            <person name="Li Y."/>
        </authorList>
    </citation>
    <scope>NUCLEOTIDE SEQUENCE [LARGE SCALE GENOMIC DNA]</scope>
    <source>
        <strain evidence="3 4">CCBAU 51770</strain>
    </source>
</reference>
<evidence type="ECO:0000256" key="1">
    <source>
        <dbReference type="ARBA" id="ARBA00022801"/>
    </source>
</evidence>
<dbReference type="Pfam" id="PF07859">
    <property type="entry name" value="Abhydrolase_3"/>
    <property type="match status" value="1"/>
</dbReference>
<dbReference type="GO" id="GO:0016787">
    <property type="term" value="F:hydrolase activity"/>
    <property type="evidence" value="ECO:0007669"/>
    <property type="project" value="UniProtKB-KW"/>
</dbReference>
<dbReference type="InterPro" id="IPR029058">
    <property type="entry name" value="AB_hydrolase_fold"/>
</dbReference>
<dbReference type="InterPro" id="IPR050300">
    <property type="entry name" value="GDXG_lipolytic_enzyme"/>
</dbReference>
<sequence>MYRHFTWRIASATKAHVWALEYRLAPENPFPAALDDAVTAYDWLASKAATRELFVMGDSAGAGLVLCLLLRLRDAGTPLPCAAVAMSPWTDLALTGASLTENAPSDPMLNARDLPSLVYCYLAGADPQNPYASPLYGDVSGLPPVLIQVGSDEILRDDAVRMAEKLKIQNAESRLEIWPRMPHVFSSSRCYLKRVKPLHISDSSLQRCGLRSHERVRRERSAIRNTASRRSL</sequence>
<dbReference type="SUPFAM" id="SSF53474">
    <property type="entry name" value="alpha/beta-Hydrolases"/>
    <property type="match status" value="1"/>
</dbReference>
<organism evidence="3 4">
    <name type="scientific">Bradyrhizobium zhanjiangense</name>
    <dbReference type="NCBI Taxonomy" id="1325107"/>
    <lineage>
        <taxon>Bacteria</taxon>
        <taxon>Pseudomonadati</taxon>
        <taxon>Pseudomonadota</taxon>
        <taxon>Alphaproteobacteria</taxon>
        <taxon>Hyphomicrobiales</taxon>
        <taxon>Nitrobacteraceae</taxon>
        <taxon>Bradyrhizobium</taxon>
    </lineage>
</organism>